<dbReference type="HOGENOM" id="CLU_147122_0_0_1"/>
<dbReference type="FunFam" id="2.30.29.170:FF:000004">
    <property type="entry name" value="EF-hand domain containing 2"/>
    <property type="match status" value="1"/>
</dbReference>
<evidence type="ECO:0000313" key="8">
    <source>
        <dbReference type="Proteomes" id="UP000015102"/>
    </source>
</evidence>
<comment type="subcellular location">
    <subcellularLocation>
        <location evidence="1">Cytoplasm</location>
        <location evidence="1">Cytoskeleton</location>
        <location evidence="1">Cilium axoneme</location>
    </subcellularLocation>
</comment>
<dbReference type="GO" id="GO:0005930">
    <property type="term" value="C:axoneme"/>
    <property type="evidence" value="ECO:0007669"/>
    <property type="project" value="UniProtKB-SubCell"/>
</dbReference>
<dbReference type="InterPro" id="IPR040193">
    <property type="entry name" value="EFHC1/EFHC2/EFHB"/>
</dbReference>
<feature type="domain" description="DM10" evidence="6">
    <location>
        <begin position="83"/>
        <end position="149"/>
    </location>
</feature>
<dbReference type="Pfam" id="PF06565">
    <property type="entry name" value="DM10_dom"/>
    <property type="match status" value="1"/>
</dbReference>
<dbReference type="OMA" id="HAYFKET"/>
<keyword evidence="4" id="KW-0206">Cytoskeleton</keyword>
<dbReference type="STRING" id="36166.T1H1C0"/>
<organism evidence="7 8">
    <name type="scientific">Megaselia scalaris</name>
    <name type="common">Humpbacked fly</name>
    <name type="synonym">Phora scalaris</name>
    <dbReference type="NCBI Taxonomy" id="36166"/>
    <lineage>
        <taxon>Eukaryota</taxon>
        <taxon>Metazoa</taxon>
        <taxon>Ecdysozoa</taxon>
        <taxon>Arthropoda</taxon>
        <taxon>Hexapoda</taxon>
        <taxon>Insecta</taxon>
        <taxon>Pterygota</taxon>
        <taxon>Neoptera</taxon>
        <taxon>Endopterygota</taxon>
        <taxon>Diptera</taxon>
        <taxon>Brachycera</taxon>
        <taxon>Muscomorpha</taxon>
        <taxon>Platypezoidea</taxon>
        <taxon>Phoridae</taxon>
        <taxon>Megaseliini</taxon>
        <taxon>Megaselia</taxon>
    </lineage>
</organism>
<evidence type="ECO:0000256" key="3">
    <source>
        <dbReference type="ARBA" id="ARBA00022737"/>
    </source>
</evidence>
<dbReference type="PANTHER" id="PTHR12086">
    <property type="entry name" value="EF-HAND DOMAIN C-TERMINAL CONTAINING PROTEIN"/>
    <property type="match status" value="1"/>
</dbReference>
<dbReference type="PANTHER" id="PTHR12086:SF11">
    <property type="entry name" value="EF-HAND DOMAIN-CONTAINING FAMILY MEMBER C2"/>
    <property type="match status" value="1"/>
</dbReference>
<accession>T1H1C0</accession>
<sequence length="149" mass="17009">METRIPGMPFLPGTVFRDLSKTNFTKTQYFMTSNGINMLSDRHPPKLVNVKGTIADPNCPPPELPSLYPPKTGIKLPPWIAYDKQVLCFHAYFKETLQEVYHAPYQVRKVKILYFLEDGTITVHEPPVENSGIPQGCLVHRQRIPKPHP</sequence>
<dbReference type="PROSITE" id="PS51336">
    <property type="entry name" value="DM10"/>
    <property type="match status" value="1"/>
</dbReference>
<dbReference type="EMBL" id="CAQQ02171355">
    <property type="status" value="NOT_ANNOTATED_CDS"/>
    <property type="molecule type" value="Genomic_DNA"/>
</dbReference>
<dbReference type="AlphaFoldDB" id="T1H1C0"/>
<dbReference type="Proteomes" id="UP000015102">
    <property type="component" value="Unassembled WGS sequence"/>
</dbReference>
<keyword evidence="2" id="KW-0963">Cytoplasm</keyword>
<evidence type="ECO:0000313" key="7">
    <source>
        <dbReference type="EnsemblMetazoa" id="MESCA009979-PA"/>
    </source>
</evidence>
<keyword evidence="3" id="KW-0677">Repeat</keyword>
<reference evidence="8" key="1">
    <citation type="submission" date="2013-02" db="EMBL/GenBank/DDBJ databases">
        <authorList>
            <person name="Hughes D."/>
        </authorList>
    </citation>
    <scope>NUCLEOTIDE SEQUENCE</scope>
    <source>
        <strain>Durham</strain>
        <strain evidence="8">NC isolate 2 -- Noor lab</strain>
    </source>
</reference>
<protein>
    <recommendedName>
        <fullName evidence="6">DM10 domain-containing protein</fullName>
    </recommendedName>
</protein>
<name>T1H1C0_MEGSC</name>
<dbReference type="Gene3D" id="2.30.29.170">
    <property type="match status" value="1"/>
</dbReference>
<dbReference type="SMART" id="SM00676">
    <property type="entry name" value="DM10"/>
    <property type="match status" value="1"/>
</dbReference>
<dbReference type="GO" id="GO:0010975">
    <property type="term" value="P:regulation of neuron projection development"/>
    <property type="evidence" value="ECO:0007669"/>
    <property type="project" value="TreeGrafter"/>
</dbReference>
<keyword evidence="8" id="KW-1185">Reference proteome</keyword>
<evidence type="ECO:0000259" key="6">
    <source>
        <dbReference type="PROSITE" id="PS51336"/>
    </source>
</evidence>
<evidence type="ECO:0000256" key="4">
    <source>
        <dbReference type="ARBA" id="ARBA00023212"/>
    </source>
</evidence>
<evidence type="ECO:0000256" key="1">
    <source>
        <dbReference type="ARBA" id="ARBA00004430"/>
    </source>
</evidence>
<evidence type="ECO:0000256" key="5">
    <source>
        <dbReference type="ARBA" id="ARBA00023273"/>
    </source>
</evidence>
<evidence type="ECO:0000256" key="2">
    <source>
        <dbReference type="ARBA" id="ARBA00022490"/>
    </source>
</evidence>
<reference evidence="7" key="2">
    <citation type="submission" date="2015-06" db="UniProtKB">
        <authorList>
            <consortium name="EnsemblMetazoa"/>
        </authorList>
    </citation>
    <scope>IDENTIFICATION</scope>
</reference>
<proteinExistence type="predicted"/>
<dbReference type="EnsemblMetazoa" id="MESCA009979-RA">
    <property type="protein sequence ID" value="MESCA009979-PA"/>
    <property type="gene ID" value="MESCA009979"/>
</dbReference>
<dbReference type="InterPro" id="IPR006602">
    <property type="entry name" value="DM10_dom"/>
</dbReference>
<dbReference type="GO" id="GO:0005874">
    <property type="term" value="C:microtubule"/>
    <property type="evidence" value="ECO:0007669"/>
    <property type="project" value="TreeGrafter"/>
</dbReference>
<keyword evidence="5" id="KW-0966">Cell projection</keyword>